<reference evidence="2 3" key="1">
    <citation type="submission" date="2023-12" db="EMBL/GenBank/DDBJ databases">
        <title>the genome sequence of Hyalangium sp. s54d21.</title>
        <authorList>
            <person name="Zhang X."/>
        </authorList>
    </citation>
    <scope>NUCLEOTIDE SEQUENCE [LARGE SCALE GENOMIC DNA]</scope>
    <source>
        <strain evidence="3">s54d21</strain>
    </source>
</reference>
<name>A0ABU5GX75_9BACT</name>
<gene>
    <name evidence="2" type="ORF">SYV04_04520</name>
</gene>
<evidence type="ECO:0000256" key="1">
    <source>
        <dbReference type="SAM" id="MobiDB-lite"/>
    </source>
</evidence>
<dbReference type="Proteomes" id="UP001291309">
    <property type="component" value="Unassembled WGS sequence"/>
</dbReference>
<organism evidence="2 3">
    <name type="scientific">Hyalangium rubrum</name>
    <dbReference type="NCBI Taxonomy" id="3103134"/>
    <lineage>
        <taxon>Bacteria</taxon>
        <taxon>Pseudomonadati</taxon>
        <taxon>Myxococcota</taxon>
        <taxon>Myxococcia</taxon>
        <taxon>Myxococcales</taxon>
        <taxon>Cystobacterineae</taxon>
        <taxon>Archangiaceae</taxon>
        <taxon>Hyalangium</taxon>
    </lineage>
</organism>
<evidence type="ECO:0000313" key="2">
    <source>
        <dbReference type="EMBL" id="MDY7225631.1"/>
    </source>
</evidence>
<feature type="region of interest" description="Disordered" evidence="1">
    <location>
        <begin position="33"/>
        <end position="65"/>
    </location>
</feature>
<comment type="caution">
    <text evidence="2">The sequence shown here is derived from an EMBL/GenBank/DDBJ whole genome shotgun (WGS) entry which is preliminary data.</text>
</comment>
<proteinExistence type="predicted"/>
<keyword evidence="3" id="KW-1185">Reference proteome</keyword>
<protein>
    <submittedName>
        <fullName evidence="2">Uncharacterized protein</fullName>
    </submittedName>
</protein>
<sequence length="65" mass="6843">MKRVGTQSNEKQHPGRVLGRVLAEELEQVRGGTGLPLADATAGQTVDPHGHLDLTGGRRGQTDGD</sequence>
<dbReference type="EMBL" id="JAXIVS010000001">
    <property type="protein sequence ID" value="MDY7225631.1"/>
    <property type="molecule type" value="Genomic_DNA"/>
</dbReference>
<accession>A0ABU5GX75</accession>
<evidence type="ECO:0000313" key="3">
    <source>
        <dbReference type="Proteomes" id="UP001291309"/>
    </source>
</evidence>
<dbReference type="RefSeq" id="WP_321544337.1">
    <property type="nucleotide sequence ID" value="NZ_JAXIVS010000001.1"/>
</dbReference>